<reference evidence="3 4" key="1">
    <citation type="submission" date="2019-06" db="EMBL/GenBank/DDBJ databases">
        <title>Sequencing the genomes of 1000 actinobacteria strains.</title>
        <authorList>
            <person name="Klenk H.-P."/>
        </authorList>
    </citation>
    <scope>NUCLEOTIDE SEQUENCE [LARGE SCALE GENOMIC DNA]</scope>
    <source>
        <strain evidence="3 4">DSM 18082</strain>
    </source>
</reference>
<dbReference type="PANTHER" id="PTHR43861">
    <property type="entry name" value="TRANS-ACONITATE 2-METHYLTRANSFERASE-RELATED"/>
    <property type="match status" value="1"/>
</dbReference>
<dbReference type="SUPFAM" id="SSF53335">
    <property type="entry name" value="S-adenosyl-L-methionine-dependent methyltransferases"/>
    <property type="match status" value="1"/>
</dbReference>
<dbReference type="OrthoDB" id="9795085at2"/>
<dbReference type="AlphaFoldDB" id="A0A542ZHP4"/>
<evidence type="ECO:0000313" key="4">
    <source>
        <dbReference type="Proteomes" id="UP000319514"/>
    </source>
</evidence>
<evidence type="ECO:0000259" key="2">
    <source>
        <dbReference type="Pfam" id="PF13649"/>
    </source>
</evidence>
<dbReference type="Gene3D" id="3.40.50.150">
    <property type="entry name" value="Vaccinia Virus protein VP39"/>
    <property type="match status" value="1"/>
</dbReference>
<sequence>MTNVTPPDGRYWSAYNDAQAGRLPRPLCRQVLAHAGPSDGRLAVDLGCGSGIETAAMVEAGWRVFATDADPATPSRVADLVGPEARVEVVVGTFEEVRLPRADLVYAGYALPFVAPSHFPDVWSRVREALRPGGWLAVDLLGDRDSWAGQRAMTFLDRESLDGLVQGLELVSLDEEDEDGRSFSGPKHWHVFHLLARRPR</sequence>
<protein>
    <submittedName>
        <fullName evidence="3">Methyltransferase family protein</fullName>
    </submittedName>
</protein>
<organism evidence="3 4">
    <name type="scientific">Oryzihumus leptocrescens</name>
    <dbReference type="NCBI Taxonomy" id="297536"/>
    <lineage>
        <taxon>Bacteria</taxon>
        <taxon>Bacillati</taxon>
        <taxon>Actinomycetota</taxon>
        <taxon>Actinomycetes</taxon>
        <taxon>Micrococcales</taxon>
        <taxon>Intrasporangiaceae</taxon>
        <taxon>Oryzihumus</taxon>
    </lineage>
</organism>
<dbReference type="Proteomes" id="UP000319514">
    <property type="component" value="Unassembled WGS sequence"/>
</dbReference>
<keyword evidence="4" id="KW-1185">Reference proteome</keyword>
<dbReference type="CDD" id="cd02440">
    <property type="entry name" value="AdoMet_MTases"/>
    <property type="match status" value="1"/>
</dbReference>
<dbReference type="Pfam" id="PF13649">
    <property type="entry name" value="Methyltransf_25"/>
    <property type="match status" value="1"/>
</dbReference>
<comment type="caution">
    <text evidence="3">The sequence shown here is derived from an EMBL/GenBank/DDBJ whole genome shotgun (WGS) entry which is preliminary data.</text>
</comment>
<dbReference type="GO" id="GO:0008168">
    <property type="term" value="F:methyltransferase activity"/>
    <property type="evidence" value="ECO:0007669"/>
    <property type="project" value="UniProtKB-KW"/>
</dbReference>
<evidence type="ECO:0000256" key="1">
    <source>
        <dbReference type="ARBA" id="ARBA00022679"/>
    </source>
</evidence>
<gene>
    <name evidence="3" type="ORF">FB474_1248</name>
</gene>
<proteinExistence type="predicted"/>
<dbReference type="EMBL" id="VFOQ01000001">
    <property type="protein sequence ID" value="TQL59878.1"/>
    <property type="molecule type" value="Genomic_DNA"/>
</dbReference>
<dbReference type="RefSeq" id="WP_141787844.1">
    <property type="nucleotide sequence ID" value="NZ_BAAAKX010000004.1"/>
</dbReference>
<accession>A0A542ZHP4</accession>
<dbReference type="InterPro" id="IPR041698">
    <property type="entry name" value="Methyltransf_25"/>
</dbReference>
<feature type="domain" description="Methyltransferase" evidence="2">
    <location>
        <begin position="44"/>
        <end position="134"/>
    </location>
</feature>
<keyword evidence="3" id="KW-0489">Methyltransferase</keyword>
<dbReference type="InterPro" id="IPR029063">
    <property type="entry name" value="SAM-dependent_MTases_sf"/>
</dbReference>
<evidence type="ECO:0000313" key="3">
    <source>
        <dbReference type="EMBL" id="TQL59878.1"/>
    </source>
</evidence>
<name>A0A542ZHP4_9MICO</name>
<dbReference type="GO" id="GO:0032259">
    <property type="term" value="P:methylation"/>
    <property type="evidence" value="ECO:0007669"/>
    <property type="project" value="UniProtKB-KW"/>
</dbReference>
<keyword evidence="1 3" id="KW-0808">Transferase</keyword>